<evidence type="ECO:0000313" key="2">
    <source>
        <dbReference type="EMBL" id="TDH67973.1"/>
    </source>
</evidence>
<feature type="signal peptide" evidence="1">
    <location>
        <begin position="1"/>
        <end position="28"/>
    </location>
</feature>
<dbReference type="EMBL" id="SHOA02000017">
    <property type="protein sequence ID" value="TDH67973.1"/>
    <property type="molecule type" value="Genomic_DNA"/>
</dbReference>
<evidence type="ECO:0008006" key="4">
    <source>
        <dbReference type="Google" id="ProtNLM"/>
    </source>
</evidence>
<gene>
    <name evidence="2" type="ORF">CCR75_004354</name>
</gene>
<comment type="caution">
    <text evidence="2">The sequence shown here is derived from an EMBL/GenBank/DDBJ whole genome shotgun (WGS) entry which is preliminary data.</text>
</comment>
<evidence type="ECO:0000313" key="3">
    <source>
        <dbReference type="Proteomes" id="UP000294530"/>
    </source>
</evidence>
<feature type="chain" id="PRO_5037386842" description="CHCH domain-containing protein" evidence="1">
    <location>
        <begin position="29"/>
        <end position="87"/>
    </location>
</feature>
<dbReference type="SUPFAM" id="SSF47072">
    <property type="entry name" value="Cysteine alpha-hairpin motif"/>
    <property type="match status" value="1"/>
</dbReference>
<reference evidence="2 3" key="1">
    <citation type="journal article" date="2021" name="Genome Biol.">
        <title>AFLAP: assembly-free linkage analysis pipeline using k-mers from genome sequencing data.</title>
        <authorList>
            <person name="Fletcher K."/>
            <person name="Zhang L."/>
            <person name="Gil J."/>
            <person name="Han R."/>
            <person name="Cavanaugh K."/>
            <person name="Michelmore R."/>
        </authorList>
    </citation>
    <scope>NUCLEOTIDE SEQUENCE [LARGE SCALE GENOMIC DNA]</scope>
    <source>
        <strain evidence="2 3">SF5</strain>
    </source>
</reference>
<keyword evidence="3" id="KW-1185">Reference proteome</keyword>
<dbReference type="Proteomes" id="UP000294530">
    <property type="component" value="Unassembled WGS sequence"/>
</dbReference>
<accession>A0A976FJY3</accession>
<sequence>MSTKFDNAVRTCILLSLKLVPLIPLCHDALLLSVQECTKLQKESLNCLIRNEKHKSACQQFFDRYKKCIKDRHERTIAERRARFNAA</sequence>
<dbReference type="OrthoDB" id="111977at2759"/>
<name>A0A976FJY3_BRELC</name>
<dbReference type="InterPro" id="IPR009069">
    <property type="entry name" value="Cys_alpha_HP_mot_SF"/>
</dbReference>
<dbReference type="KEGG" id="blac:94348111"/>
<dbReference type="RefSeq" id="XP_067817472.1">
    <property type="nucleotide sequence ID" value="XM_067962440.1"/>
</dbReference>
<organism evidence="2 3">
    <name type="scientific">Bremia lactucae</name>
    <name type="common">Lettuce downy mildew</name>
    <dbReference type="NCBI Taxonomy" id="4779"/>
    <lineage>
        <taxon>Eukaryota</taxon>
        <taxon>Sar</taxon>
        <taxon>Stramenopiles</taxon>
        <taxon>Oomycota</taxon>
        <taxon>Peronosporomycetes</taxon>
        <taxon>Peronosporales</taxon>
        <taxon>Peronosporaceae</taxon>
        <taxon>Bremia</taxon>
    </lineage>
</organism>
<dbReference type="GeneID" id="94348111"/>
<keyword evidence="1" id="KW-0732">Signal</keyword>
<evidence type="ECO:0000256" key="1">
    <source>
        <dbReference type="SAM" id="SignalP"/>
    </source>
</evidence>
<dbReference type="PROSITE" id="PS51808">
    <property type="entry name" value="CHCH"/>
    <property type="match status" value="1"/>
</dbReference>
<dbReference type="AlphaFoldDB" id="A0A976FJY3"/>
<protein>
    <recommendedName>
        <fullName evidence="4">CHCH domain-containing protein</fullName>
    </recommendedName>
</protein>
<proteinExistence type="predicted"/>